<reference evidence="2" key="1">
    <citation type="journal article" date="2023" name="IScience">
        <title>Live-bearing cockroach genome reveals convergent evolutionary mechanisms linked to viviparity in insects and beyond.</title>
        <authorList>
            <person name="Fouks B."/>
            <person name="Harrison M.C."/>
            <person name="Mikhailova A.A."/>
            <person name="Marchal E."/>
            <person name="English S."/>
            <person name="Carruthers M."/>
            <person name="Jennings E.C."/>
            <person name="Chiamaka E.L."/>
            <person name="Frigard R.A."/>
            <person name="Pippel M."/>
            <person name="Attardo G.M."/>
            <person name="Benoit J.B."/>
            <person name="Bornberg-Bauer E."/>
            <person name="Tobe S.S."/>
        </authorList>
    </citation>
    <scope>NUCLEOTIDE SEQUENCE</scope>
    <source>
        <strain evidence="2">Stay&amp;Tobe</strain>
    </source>
</reference>
<evidence type="ECO:0000313" key="2">
    <source>
        <dbReference type="EMBL" id="KAJ9594690.1"/>
    </source>
</evidence>
<comment type="caution">
    <text evidence="2">The sequence shown here is derived from an EMBL/GenBank/DDBJ whole genome shotgun (WGS) entry which is preliminary data.</text>
</comment>
<gene>
    <name evidence="2" type="ORF">L9F63_014024</name>
</gene>
<reference evidence="2" key="2">
    <citation type="submission" date="2023-05" db="EMBL/GenBank/DDBJ databases">
        <authorList>
            <person name="Fouks B."/>
        </authorList>
    </citation>
    <scope>NUCLEOTIDE SEQUENCE</scope>
    <source>
        <strain evidence="2">Stay&amp;Tobe</strain>
        <tissue evidence="2">Testes</tissue>
    </source>
</reference>
<dbReference type="EMBL" id="JASPKZ010002725">
    <property type="protein sequence ID" value="KAJ9594690.1"/>
    <property type="molecule type" value="Genomic_DNA"/>
</dbReference>
<proteinExistence type="predicted"/>
<sequence>YVIESVFVILKNIYILTSTAITLTGHFNNVSRTAGNWILIFSYIVSNIRNCVLNVLMIQEVHSLIYRWKRITNLNCFWINLCLYIFFFDFFFNTYTFAWNYVYYE</sequence>
<accession>A0AAD8A9P6</accession>
<protein>
    <submittedName>
        <fullName evidence="2">Uncharacterized protein</fullName>
    </submittedName>
</protein>
<evidence type="ECO:0000256" key="1">
    <source>
        <dbReference type="SAM" id="Phobius"/>
    </source>
</evidence>
<dbReference type="Proteomes" id="UP001233999">
    <property type="component" value="Unassembled WGS sequence"/>
</dbReference>
<organism evidence="2 3">
    <name type="scientific">Diploptera punctata</name>
    <name type="common">Pacific beetle cockroach</name>
    <dbReference type="NCBI Taxonomy" id="6984"/>
    <lineage>
        <taxon>Eukaryota</taxon>
        <taxon>Metazoa</taxon>
        <taxon>Ecdysozoa</taxon>
        <taxon>Arthropoda</taxon>
        <taxon>Hexapoda</taxon>
        <taxon>Insecta</taxon>
        <taxon>Pterygota</taxon>
        <taxon>Neoptera</taxon>
        <taxon>Polyneoptera</taxon>
        <taxon>Dictyoptera</taxon>
        <taxon>Blattodea</taxon>
        <taxon>Blaberoidea</taxon>
        <taxon>Blaberidae</taxon>
        <taxon>Diplopterinae</taxon>
        <taxon>Diploptera</taxon>
    </lineage>
</organism>
<feature type="transmembrane region" description="Helical" evidence="1">
    <location>
        <begin position="77"/>
        <end position="102"/>
    </location>
</feature>
<name>A0AAD8A9P6_DIPPU</name>
<keyword evidence="1" id="KW-0472">Membrane</keyword>
<feature type="non-terminal residue" evidence="2">
    <location>
        <position position="105"/>
    </location>
</feature>
<keyword evidence="1" id="KW-0812">Transmembrane</keyword>
<feature type="non-terminal residue" evidence="2">
    <location>
        <position position="1"/>
    </location>
</feature>
<dbReference type="AlphaFoldDB" id="A0AAD8A9P6"/>
<keyword evidence="3" id="KW-1185">Reference proteome</keyword>
<keyword evidence="1" id="KW-1133">Transmembrane helix</keyword>
<evidence type="ECO:0000313" key="3">
    <source>
        <dbReference type="Proteomes" id="UP001233999"/>
    </source>
</evidence>
<feature type="transmembrane region" description="Helical" evidence="1">
    <location>
        <begin position="37"/>
        <end position="56"/>
    </location>
</feature>